<keyword evidence="2" id="KW-1185">Reference proteome</keyword>
<proteinExistence type="predicted"/>
<protein>
    <submittedName>
        <fullName evidence="1">Uncharacterized protein</fullName>
    </submittedName>
</protein>
<evidence type="ECO:0000313" key="1">
    <source>
        <dbReference type="EMBL" id="KAJ3256927.1"/>
    </source>
</evidence>
<comment type="caution">
    <text evidence="1">The sequence shown here is derived from an EMBL/GenBank/DDBJ whole genome shotgun (WGS) entry which is preliminary data.</text>
</comment>
<dbReference type="EMBL" id="JADGKB010000044">
    <property type="protein sequence ID" value="KAJ3256927.1"/>
    <property type="molecule type" value="Genomic_DNA"/>
</dbReference>
<reference evidence="1" key="1">
    <citation type="submission" date="2020-05" db="EMBL/GenBank/DDBJ databases">
        <title>Phylogenomic resolution of chytrid fungi.</title>
        <authorList>
            <person name="Stajich J.E."/>
            <person name="Amses K."/>
            <person name="Simmons R."/>
            <person name="Seto K."/>
            <person name="Myers J."/>
            <person name="Bonds A."/>
            <person name="Quandt C.A."/>
            <person name="Barry K."/>
            <person name="Liu P."/>
            <person name="Grigoriev I."/>
            <person name="Longcore J.E."/>
            <person name="James T.Y."/>
        </authorList>
    </citation>
    <scope>NUCLEOTIDE SEQUENCE</scope>
    <source>
        <strain evidence="1">PLAUS21</strain>
    </source>
</reference>
<name>A0AAD5UFQ4_9FUNG</name>
<dbReference type="Proteomes" id="UP001210925">
    <property type="component" value="Unassembled WGS sequence"/>
</dbReference>
<gene>
    <name evidence="1" type="ORF">HK103_005045</name>
</gene>
<accession>A0AAD5UFQ4</accession>
<dbReference type="AlphaFoldDB" id="A0AAD5UFQ4"/>
<evidence type="ECO:0000313" key="2">
    <source>
        <dbReference type="Proteomes" id="UP001210925"/>
    </source>
</evidence>
<sequence>MKSCNSCPLFCCFKQRQYPSFDYDEIDDLEFENLLNEGGTGGFGQQQEPSIWNSIASLFRFSPNGYSRTTYQPLPTFDTTREDVLFGQESQATAQLLTNEQVSKLTSFPIPTPSSLQISLIPPSPVKQEPPNTAIMSAIDESEFFSTKVSPKNTKGKSKISDPLNVRQLGQSLSSTGDIIPEVKEVPEIEVEEVFDPKLLETLSKANTSFK</sequence>
<organism evidence="1 2">
    <name type="scientific">Boothiomyces macroporosus</name>
    <dbReference type="NCBI Taxonomy" id="261099"/>
    <lineage>
        <taxon>Eukaryota</taxon>
        <taxon>Fungi</taxon>
        <taxon>Fungi incertae sedis</taxon>
        <taxon>Chytridiomycota</taxon>
        <taxon>Chytridiomycota incertae sedis</taxon>
        <taxon>Chytridiomycetes</taxon>
        <taxon>Rhizophydiales</taxon>
        <taxon>Terramycetaceae</taxon>
        <taxon>Boothiomyces</taxon>
    </lineage>
</organism>